<gene>
    <name evidence="2" type="ORF">K435DRAFT_942209</name>
</gene>
<protein>
    <submittedName>
        <fullName evidence="2">Uncharacterized protein</fullName>
    </submittedName>
</protein>
<dbReference type="EMBL" id="ML179983">
    <property type="protein sequence ID" value="THU79729.1"/>
    <property type="molecule type" value="Genomic_DNA"/>
</dbReference>
<name>A0A4S8KV17_DENBC</name>
<evidence type="ECO:0000256" key="1">
    <source>
        <dbReference type="SAM" id="MobiDB-lite"/>
    </source>
</evidence>
<sequence>MSKSSSREAGLDMNDDKLTVQQIKESASLISQYTALTKLHADRLLTNMLSAQEMHIIRRHVGQIRRVLLGPDTDENPKLPSHWNVHDEKSKSTVGMKINWSKCERDRKVMRKQVVGPHCTVQREQMYGDRLEDLKVLPRIDNLEGQYIQIGQETVVERFGPANPVRPAQMVQQVNTTSSVSKEPNSIPGHHPSASPMSPLIPTSPPLISAHPKPYSTQISPLPTQYPVKTRPKGTKF</sequence>
<keyword evidence="3" id="KW-1185">Reference proteome</keyword>
<dbReference type="AlphaFoldDB" id="A0A4S8KV17"/>
<evidence type="ECO:0000313" key="2">
    <source>
        <dbReference type="EMBL" id="THU79729.1"/>
    </source>
</evidence>
<proteinExistence type="predicted"/>
<accession>A0A4S8KV17</accession>
<organism evidence="2 3">
    <name type="scientific">Dendrothele bispora (strain CBS 962.96)</name>
    <dbReference type="NCBI Taxonomy" id="1314807"/>
    <lineage>
        <taxon>Eukaryota</taxon>
        <taxon>Fungi</taxon>
        <taxon>Dikarya</taxon>
        <taxon>Basidiomycota</taxon>
        <taxon>Agaricomycotina</taxon>
        <taxon>Agaricomycetes</taxon>
        <taxon>Agaricomycetidae</taxon>
        <taxon>Agaricales</taxon>
        <taxon>Agaricales incertae sedis</taxon>
        <taxon>Dendrothele</taxon>
    </lineage>
</organism>
<feature type="region of interest" description="Disordered" evidence="1">
    <location>
        <begin position="176"/>
        <end position="200"/>
    </location>
</feature>
<feature type="region of interest" description="Disordered" evidence="1">
    <location>
        <begin position="214"/>
        <end position="237"/>
    </location>
</feature>
<reference evidence="2 3" key="1">
    <citation type="journal article" date="2019" name="Nat. Ecol. Evol.">
        <title>Megaphylogeny resolves global patterns of mushroom evolution.</title>
        <authorList>
            <person name="Varga T."/>
            <person name="Krizsan K."/>
            <person name="Foldi C."/>
            <person name="Dima B."/>
            <person name="Sanchez-Garcia M."/>
            <person name="Sanchez-Ramirez S."/>
            <person name="Szollosi G.J."/>
            <person name="Szarkandi J.G."/>
            <person name="Papp V."/>
            <person name="Albert L."/>
            <person name="Andreopoulos W."/>
            <person name="Angelini C."/>
            <person name="Antonin V."/>
            <person name="Barry K.W."/>
            <person name="Bougher N.L."/>
            <person name="Buchanan P."/>
            <person name="Buyck B."/>
            <person name="Bense V."/>
            <person name="Catcheside P."/>
            <person name="Chovatia M."/>
            <person name="Cooper J."/>
            <person name="Damon W."/>
            <person name="Desjardin D."/>
            <person name="Finy P."/>
            <person name="Geml J."/>
            <person name="Haridas S."/>
            <person name="Hughes K."/>
            <person name="Justo A."/>
            <person name="Karasinski D."/>
            <person name="Kautmanova I."/>
            <person name="Kiss B."/>
            <person name="Kocsube S."/>
            <person name="Kotiranta H."/>
            <person name="LaButti K.M."/>
            <person name="Lechner B.E."/>
            <person name="Liimatainen K."/>
            <person name="Lipzen A."/>
            <person name="Lukacs Z."/>
            <person name="Mihaltcheva S."/>
            <person name="Morgado L.N."/>
            <person name="Niskanen T."/>
            <person name="Noordeloos M.E."/>
            <person name="Ohm R.A."/>
            <person name="Ortiz-Santana B."/>
            <person name="Ovrebo C."/>
            <person name="Racz N."/>
            <person name="Riley R."/>
            <person name="Savchenko A."/>
            <person name="Shiryaev A."/>
            <person name="Soop K."/>
            <person name="Spirin V."/>
            <person name="Szebenyi C."/>
            <person name="Tomsovsky M."/>
            <person name="Tulloss R.E."/>
            <person name="Uehling J."/>
            <person name="Grigoriev I.V."/>
            <person name="Vagvolgyi C."/>
            <person name="Papp T."/>
            <person name="Martin F.M."/>
            <person name="Miettinen O."/>
            <person name="Hibbett D.S."/>
            <person name="Nagy L.G."/>
        </authorList>
    </citation>
    <scope>NUCLEOTIDE SEQUENCE [LARGE SCALE GENOMIC DNA]</scope>
    <source>
        <strain evidence="2 3">CBS 962.96</strain>
    </source>
</reference>
<evidence type="ECO:0000313" key="3">
    <source>
        <dbReference type="Proteomes" id="UP000297245"/>
    </source>
</evidence>
<dbReference type="Proteomes" id="UP000297245">
    <property type="component" value="Unassembled WGS sequence"/>
</dbReference>